<feature type="DNA-binding region" description="Homeobox" evidence="9">
    <location>
        <begin position="361"/>
        <end position="420"/>
    </location>
</feature>
<evidence type="ECO:0000256" key="3">
    <source>
        <dbReference type="ARBA" id="ARBA00023015"/>
    </source>
</evidence>
<feature type="compositionally biased region" description="Polar residues" evidence="11">
    <location>
        <begin position="106"/>
        <end position="123"/>
    </location>
</feature>
<dbReference type="FunFam" id="1.10.10.60:FF:000029">
    <property type="entry name" value="Homeobox protein Hox-D4"/>
    <property type="match status" value="1"/>
</dbReference>
<keyword evidence="13" id="KW-1185">Reference proteome</keyword>
<dbReference type="PROSITE" id="PS00032">
    <property type="entry name" value="ANTENNAPEDIA"/>
    <property type="match status" value="1"/>
</dbReference>
<dbReference type="InterPro" id="IPR001356">
    <property type="entry name" value="HD"/>
</dbReference>
<dbReference type="InterPro" id="IPR009057">
    <property type="entry name" value="Homeodomain-like_sf"/>
</dbReference>
<feature type="compositionally biased region" description="Low complexity" evidence="11">
    <location>
        <begin position="454"/>
        <end position="474"/>
    </location>
</feature>
<evidence type="ECO:0000259" key="12">
    <source>
        <dbReference type="PROSITE" id="PS50071"/>
    </source>
</evidence>
<dbReference type="CDD" id="cd00086">
    <property type="entry name" value="homeodomain"/>
    <property type="match status" value="1"/>
</dbReference>
<evidence type="ECO:0000256" key="6">
    <source>
        <dbReference type="ARBA" id="ARBA00023163"/>
    </source>
</evidence>
<dbReference type="InterPro" id="IPR020479">
    <property type="entry name" value="HD_metazoa"/>
</dbReference>
<sequence length="626" mass="68956">MSSFIMGYHPHAPHHVQSSMGMNNGLDPKFPPVADDYHQYNSHYSMTASTGHMVPGNGGAVCMPPTHPHATHPADMVSDYMAAAAHHHAASTHPHHPPPHSHAHTNNGLTGHHQNSAYSNYASTAPTTHHPHPHHGHHQNLGYYGHHAAAAAAAVGVHHTPDYLTSAGGLHSDPSVTSLGSSNLYAPAITSPSGGAGNGGTTITSSGYYNSYYGTNGSVGSTHSQGHSPHSQMMDMPLQCSSTEPPSNTALGLQELGLKLEKRIEEAVPAGQQLQELGMRLRCDDDGSENDDMLEEDRLMLDRSPDELCSPGLDDDLGDDDSDDDMMLAETTDGERIIYPWMKKIHVAGVANGSYQPGMEPKRQRTAYTRHQILELEKEFHYNRYLTRRRRIEIAHTLVLSERQIKIWFQNRRMKWKKDNKLPNTKNVRKKVDANGNPIAPVAKKPKRVSAKKQAQQQQQQQQQTQNSQQQQQQPVINECLRTDSMESMGDVNTSLNNPPYIPAAGDSANLMNPQQTNACNSYNNNNNGSQTAQSQHANNGGNVNSMGNGNPNGNRNHNINNGNNNNLHLNNNNNATNNSNNAGMQSNMHSHQTHMPQQQQQQQHHTQDMMINLQHIKQDYDLTTL</sequence>
<dbReference type="InterPro" id="IPR050609">
    <property type="entry name" value="Antp_homeobox_Deformed_sf"/>
</dbReference>
<dbReference type="PROSITE" id="PS50071">
    <property type="entry name" value="HOMEOBOX_2"/>
    <property type="match status" value="1"/>
</dbReference>
<feature type="compositionally biased region" description="Acidic residues" evidence="11">
    <location>
        <begin position="313"/>
        <end position="322"/>
    </location>
</feature>
<evidence type="ECO:0000256" key="8">
    <source>
        <dbReference type="ARBA" id="ARBA00038235"/>
    </source>
</evidence>
<dbReference type="Gene3D" id="1.10.10.60">
    <property type="entry name" value="Homeodomain-like"/>
    <property type="match status" value="1"/>
</dbReference>
<keyword evidence="2" id="KW-0217">Developmental protein</keyword>
<dbReference type="GO" id="GO:0005654">
    <property type="term" value="C:nucleoplasm"/>
    <property type="evidence" value="ECO:0007669"/>
    <property type="project" value="TreeGrafter"/>
</dbReference>
<dbReference type="GeneID" id="101890746"/>
<dbReference type="PANTHER" id="PTHR45771">
    <property type="entry name" value="HOMEOTIC PROTEIN DEFORMED"/>
    <property type="match status" value="1"/>
</dbReference>
<dbReference type="PROSITE" id="PS00027">
    <property type="entry name" value="HOMEOBOX_1"/>
    <property type="match status" value="1"/>
</dbReference>
<evidence type="ECO:0000256" key="9">
    <source>
        <dbReference type="PROSITE-ProRule" id="PRU00108"/>
    </source>
</evidence>
<dbReference type="GO" id="GO:0000978">
    <property type="term" value="F:RNA polymerase II cis-regulatory region sequence-specific DNA binding"/>
    <property type="evidence" value="ECO:0007669"/>
    <property type="project" value="TreeGrafter"/>
</dbReference>
<feature type="region of interest" description="Disordered" evidence="11">
    <location>
        <begin position="419"/>
        <end position="475"/>
    </location>
</feature>
<feature type="compositionally biased region" description="Basic residues" evidence="11">
    <location>
        <begin position="129"/>
        <end position="138"/>
    </location>
</feature>
<feature type="region of interest" description="Disordered" evidence="11">
    <location>
        <begin position="488"/>
        <end position="607"/>
    </location>
</feature>
<dbReference type="GO" id="GO:0045944">
    <property type="term" value="P:positive regulation of transcription by RNA polymerase II"/>
    <property type="evidence" value="ECO:0007669"/>
    <property type="project" value="TreeGrafter"/>
</dbReference>
<evidence type="ECO:0000313" key="14">
    <source>
        <dbReference type="RefSeq" id="XP_019895404.1"/>
    </source>
</evidence>
<dbReference type="CTD" id="40832"/>
<dbReference type="GO" id="GO:0000981">
    <property type="term" value="F:DNA-binding transcription factor activity, RNA polymerase II-specific"/>
    <property type="evidence" value="ECO:0007669"/>
    <property type="project" value="InterPro"/>
</dbReference>
<dbReference type="RefSeq" id="XP_019895404.1">
    <property type="nucleotide sequence ID" value="XM_020039845.2"/>
</dbReference>
<feature type="compositionally biased region" description="Basic residues" evidence="11">
    <location>
        <begin position="85"/>
        <end position="103"/>
    </location>
</feature>
<comment type="similarity">
    <text evidence="8">Belongs to the Antp homeobox family. Deformed subfamily.</text>
</comment>
<dbReference type="AlphaFoldDB" id="A0A9J7DNG6"/>
<evidence type="ECO:0000256" key="10">
    <source>
        <dbReference type="RuleBase" id="RU000682"/>
    </source>
</evidence>
<gene>
    <name evidence="14" type="primary">LOC101890746</name>
</gene>
<dbReference type="SUPFAM" id="SSF46689">
    <property type="entry name" value="Homeodomain-like"/>
    <property type="match status" value="1"/>
</dbReference>
<evidence type="ECO:0000313" key="13">
    <source>
        <dbReference type="Proteomes" id="UP001652621"/>
    </source>
</evidence>
<evidence type="ECO:0000256" key="7">
    <source>
        <dbReference type="ARBA" id="ARBA00023242"/>
    </source>
</evidence>
<keyword evidence="5 9" id="KW-0371">Homeobox</keyword>
<dbReference type="OrthoDB" id="6159439at2759"/>
<protein>
    <submittedName>
        <fullName evidence="14">Homeotic protein deformed</fullName>
    </submittedName>
</protein>
<feature type="domain" description="Homeobox" evidence="12">
    <location>
        <begin position="359"/>
        <end position="419"/>
    </location>
</feature>
<dbReference type="InterPro" id="IPR017995">
    <property type="entry name" value="Homeobox_antennapedia"/>
</dbReference>
<dbReference type="Proteomes" id="UP001652621">
    <property type="component" value="Unplaced"/>
</dbReference>
<keyword evidence="6" id="KW-0804">Transcription</keyword>
<evidence type="ECO:0000256" key="2">
    <source>
        <dbReference type="ARBA" id="ARBA00022473"/>
    </source>
</evidence>
<keyword evidence="3" id="KW-0805">Transcription regulation</keyword>
<proteinExistence type="inferred from homology"/>
<dbReference type="PANTHER" id="PTHR45771:SF14">
    <property type="entry name" value="HOMEOTIC PROTEIN DEFORMED"/>
    <property type="match status" value="1"/>
</dbReference>
<name>A0A9J7DNG6_MUSDO</name>
<evidence type="ECO:0000256" key="11">
    <source>
        <dbReference type="SAM" id="MobiDB-lite"/>
    </source>
</evidence>
<dbReference type="VEuPathDB" id="VectorBase:MDOMA2_004216"/>
<dbReference type="InterPro" id="IPR001827">
    <property type="entry name" value="Homeobox_Antennapedia_CS"/>
</dbReference>
<reference evidence="14" key="1">
    <citation type="submission" date="2025-08" db="UniProtKB">
        <authorList>
            <consortium name="RefSeq"/>
        </authorList>
    </citation>
    <scope>IDENTIFICATION</scope>
    <source>
        <strain evidence="14">Aabys</strain>
        <tissue evidence="14">Whole body</tissue>
    </source>
</reference>
<evidence type="ECO:0000256" key="1">
    <source>
        <dbReference type="ARBA" id="ARBA00004123"/>
    </source>
</evidence>
<feature type="region of interest" description="Disordered" evidence="11">
    <location>
        <begin position="85"/>
        <end position="141"/>
    </location>
</feature>
<comment type="subcellular location">
    <subcellularLocation>
        <location evidence="1 9 10">Nucleus</location>
    </subcellularLocation>
</comment>
<dbReference type="SMART" id="SM00389">
    <property type="entry name" value="HOX"/>
    <property type="match status" value="1"/>
</dbReference>
<dbReference type="PRINTS" id="PR00025">
    <property type="entry name" value="ANTENNAPEDIA"/>
</dbReference>
<organism evidence="13 14">
    <name type="scientific">Musca domestica</name>
    <name type="common">House fly</name>
    <dbReference type="NCBI Taxonomy" id="7370"/>
    <lineage>
        <taxon>Eukaryota</taxon>
        <taxon>Metazoa</taxon>
        <taxon>Ecdysozoa</taxon>
        <taxon>Arthropoda</taxon>
        <taxon>Hexapoda</taxon>
        <taxon>Insecta</taxon>
        <taxon>Pterygota</taxon>
        <taxon>Neoptera</taxon>
        <taxon>Endopterygota</taxon>
        <taxon>Diptera</taxon>
        <taxon>Brachycera</taxon>
        <taxon>Muscomorpha</taxon>
        <taxon>Muscoidea</taxon>
        <taxon>Muscidae</taxon>
        <taxon>Musca</taxon>
    </lineage>
</organism>
<dbReference type="Pfam" id="PF00046">
    <property type="entry name" value="Homeodomain"/>
    <property type="match status" value="1"/>
</dbReference>
<feature type="region of interest" description="Disordered" evidence="11">
    <location>
        <begin position="302"/>
        <end position="322"/>
    </location>
</feature>
<dbReference type="GO" id="GO:0009952">
    <property type="term" value="P:anterior/posterior pattern specification"/>
    <property type="evidence" value="ECO:0007669"/>
    <property type="project" value="TreeGrafter"/>
</dbReference>
<keyword evidence="4 9" id="KW-0238">DNA-binding</keyword>
<dbReference type="KEGG" id="mde:101890746"/>
<feature type="compositionally biased region" description="Low complexity" evidence="11">
    <location>
        <begin position="515"/>
        <end position="605"/>
    </location>
</feature>
<keyword evidence="7 9" id="KW-0539">Nucleus</keyword>
<dbReference type="InterPro" id="IPR017970">
    <property type="entry name" value="Homeobox_CS"/>
</dbReference>
<evidence type="ECO:0000256" key="5">
    <source>
        <dbReference type="ARBA" id="ARBA00023155"/>
    </source>
</evidence>
<dbReference type="PRINTS" id="PR00024">
    <property type="entry name" value="HOMEOBOX"/>
</dbReference>
<accession>A0A9J7DNG6</accession>
<evidence type="ECO:0000256" key="4">
    <source>
        <dbReference type="ARBA" id="ARBA00023125"/>
    </source>
</evidence>